<reference evidence="3" key="2">
    <citation type="submission" date="2015-01" db="EMBL/GenBank/DDBJ databases">
        <title>Evolutionary Origins and Diversification of the Mycorrhizal Mutualists.</title>
        <authorList>
            <consortium name="DOE Joint Genome Institute"/>
            <consortium name="Mycorrhizal Genomics Consortium"/>
            <person name="Kohler A."/>
            <person name="Kuo A."/>
            <person name="Nagy L.G."/>
            <person name="Floudas D."/>
            <person name="Copeland A."/>
            <person name="Barry K.W."/>
            <person name="Cichocki N."/>
            <person name="Veneault-Fourrey C."/>
            <person name="LaButti K."/>
            <person name="Lindquist E.A."/>
            <person name="Lipzen A."/>
            <person name="Lundell T."/>
            <person name="Morin E."/>
            <person name="Murat C."/>
            <person name="Riley R."/>
            <person name="Ohm R."/>
            <person name="Sun H."/>
            <person name="Tunlid A."/>
            <person name="Henrissat B."/>
            <person name="Grigoriev I.V."/>
            <person name="Hibbett D.S."/>
            <person name="Martin F."/>
        </authorList>
    </citation>
    <scope>NUCLEOTIDE SEQUENCE [LARGE SCALE GENOMIC DNA]</scope>
    <source>
        <strain evidence="3">MUT 4182</strain>
    </source>
</reference>
<feature type="compositionally biased region" description="Low complexity" evidence="1">
    <location>
        <begin position="113"/>
        <end position="126"/>
    </location>
</feature>
<organism evidence="2 3">
    <name type="scientific">Tulasnella calospora MUT 4182</name>
    <dbReference type="NCBI Taxonomy" id="1051891"/>
    <lineage>
        <taxon>Eukaryota</taxon>
        <taxon>Fungi</taxon>
        <taxon>Dikarya</taxon>
        <taxon>Basidiomycota</taxon>
        <taxon>Agaricomycotina</taxon>
        <taxon>Agaricomycetes</taxon>
        <taxon>Cantharellales</taxon>
        <taxon>Tulasnellaceae</taxon>
        <taxon>Tulasnella</taxon>
    </lineage>
</organism>
<evidence type="ECO:0000313" key="3">
    <source>
        <dbReference type="Proteomes" id="UP000054248"/>
    </source>
</evidence>
<feature type="compositionally biased region" description="Polar residues" evidence="1">
    <location>
        <begin position="95"/>
        <end position="104"/>
    </location>
</feature>
<dbReference type="EMBL" id="KN823403">
    <property type="protein sequence ID" value="KIO17293.1"/>
    <property type="molecule type" value="Genomic_DNA"/>
</dbReference>
<feature type="compositionally biased region" description="Basic and acidic residues" evidence="1">
    <location>
        <begin position="197"/>
        <end position="211"/>
    </location>
</feature>
<name>A0A0C3K7B8_9AGAM</name>
<evidence type="ECO:0000313" key="2">
    <source>
        <dbReference type="EMBL" id="KIO17293.1"/>
    </source>
</evidence>
<gene>
    <name evidence="2" type="ORF">M407DRAFT_33058</name>
</gene>
<feature type="region of interest" description="Disordered" evidence="1">
    <location>
        <begin position="327"/>
        <end position="391"/>
    </location>
</feature>
<feature type="compositionally biased region" description="Basic residues" evidence="1">
    <location>
        <begin position="252"/>
        <end position="261"/>
    </location>
</feature>
<keyword evidence="3" id="KW-1185">Reference proteome</keyword>
<dbReference type="AlphaFoldDB" id="A0A0C3K7B8"/>
<feature type="compositionally biased region" description="Basic and acidic residues" evidence="1">
    <location>
        <begin position="363"/>
        <end position="376"/>
    </location>
</feature>
<proteinExistence type="predicted"/>
<dbReference type="OrthoDB" id="3303519at2759"/>
<evidence type="ECO:0000256" key="1">
    <source>
        <dbReference type="SAM" id="MobiDB-lite"/>
    </source>
</evidence>
<accession>A0A0C3K7B8</accession>
<feature type="region of interest" description="Disordered" evidence="1">
    <location>
        <begin position="233"/>
        <end position="266"/>
    </location>
</feature>
<feature type="region of interest" description="Disordered" evidence="1">
    <location>
        <begin position="432"/>
        <end position="474"/>
    </location>
</feature>
<protein>
    <submittedName>
        <fullName evidence="2">Uncharacterized protein</fullName>
    </submittedName>
</protein>
<feature type="compositionally biased region" description="Low complexity" evidence="1">
    <location>
        <begin position="339"/>
        <end position="351"/>
    </location>
</feature>
<dbReference type="Proteomes" id="UP000054248">
    <property type="component" value="Unassembled WGS sequence"/>
</dbReference>
<feature type="region of interest" description="Disordered" evidence="1">
    <location>
        <begin position="192"/>
        <end position="214"/>
    </location>
</feature>
<reference evidence="2 3" key="1">
    <citation type="submission" date="2014-04" db="EMBL/GenBank/DDBJ databases">
        <authorList>
            <consortium name="DOE Joint Genome Institute"/>
            <person name="Kuo A."/>
            <person name="Girlanda M."/>
            <person name="Perotto S."/>
            <person name="Kohler A."/>
            <person name="Nagy L.G."/>
            <person name="Floudas D."/>
            <person name="Copeland A."/>
            <person name="Barry K.W."/>
            <person name="Cichocki N."/>
            <person name="Veneault-Fourrey C."/>
            <person name="LaButti K."/>
            <person name="Lindquist E.A."/>
            <person name="Lipzen A."/>
            <person name="Lundell T."/>
            <person name="Morin E."/>
            <person name="Murat C."/>
            <person name="Sun H."/>
            <person name="Tunlid A."/>
            <person name="Henrissat B."/>
            <person name="Grigoriev I.V."/>
            <person name="Hibbett D.S."/>
            <person name="Martin F."/>
            <person name="Nordberg H.P."/>
            <person name="Cantor M.N."/>
            <person name="Hua S.X."/>
        </authorList>
    </citation>
    <scope>NUCLEOTIDE SEQUENCE [LARGE SCALE GENOMIC DNA]</scope>
    <source>
        <strain evidence="2 3">MUT 4182</strain>
    </source>
</reference>
<dbReference type="HOGENOM" id="CLU_466291_0_0_1"/>
<sequence>MNFDRIIKALNERLDRDKNPAADPPFLSPAWAERLRAGTLSTQTTPASPSTVKTTSRSKPCLVPFAFERECIRTMGPRTPERKTVPSLEIGSGASKVSPSNPSGLSALLPDLTPTIAPTASPATPSNVTGKSMSVDTVEKNAQDSNPAPEPSKPNKSDVDLAAHVSRATSYARFFGTSRLDASSLPDALAHVQTTTPKKDSRDSKPSEPDHSVTGLAAQVSGTVSYARFLGTSSPEVSSRALEDGSPNTTKKASRAPKPSRRNVADTDLTAQISGTASKASLLTRTGLDQEAVLASSRHTKVVDQPHLNVFEEIRGRFRSEIGGVTTQRQGALPDPIGEEFPSSSPSSEISTLASFPPQAPRPADHRPDLGRRDDASTSTTFVTVKPPSDAPVQVANGRILREAPKTKKQKQNKVMAFSEEVQVRDLHMSKENQEARLSAKPIRKRRHGARKTARKEEEQSEGESGMEWVPTPTPAPVIVQSPGDDVIMQDLSISQQQRAMGESKGTAANLPPDGAGTGQVMKQPQAPFPMDMDVEMVPYSLPQASLQSGATPRRFKWQSQVRREEYGITYQRRYSRRRTACFGF</sequence>
<feature type="compositionally biased region" description="Basic residues" evidence="1">
    <location>
        <begin position="442"/>
        <end position="454"/>
    </location>
</feature>
<feature type="region of interest" description="Disordered" evidence="1">
    <location>
        <begin position="75"/>
        <end position="158"/>
    </location>
</feature>